<dbReference type="InterPro" id="IPR023631">
    <property type="entry name" value="Amidase_dom"/>
</dbReference>
<name>A0A8J3N9E7_9ACTN</name>
<dbReference type="PANTHER" id="PTHR11895">
    <property type="entry name" value="TRANSAMIDASE"/>
    <property type="match status" value="1"/>
</dbReference>
<dbReference type="InterPro" id="IPR000120">
    <property type="entry name" value="Amidase"/>
</dbReference>
<comment type="caution">
    <text evidence="4">The sequence shown here is derived from an EMBL/GenBank/DDBJ whole genome shotgun (WGS) entry which is preliminary data.</text>
</comment>
<reference evidence="4" key="1">
    <citation type="submission" date="2021-01" db="EMBL/GenBank/DDBJ databases">
        <title>Whole genome shotgun sequence of Actinocatenispora rupis NBRC 107355.</title>
        <authorList>
            <person name="Komaki H."/>
            <person name="Tamura T."/>
        </authorList>
    </citation>
    <scope>NUCLEOTIDE SEQUENCE</scope>
    <source>
        <strain evidence="4">NBRC 107355</strain>
    </source>
</reference>
<evidence type="ECO:0000313" key="4">
    <source>
        <dbReference type="EMBL" id="GID11046.1"/>
    </source>
</evidence>
<evidence type="ECO:0000256" key="2">
    <source>
        <dbReference type="SAM" id="MobiDB-lite"/>
    </source>
</evidence>
<feature type="compositionally biased region" description="Pro residues" evidence="2">
    <location>
        <begin position="508"/>
        <end position="518"/>
    </location>
</feature>
<dbReference type="PANTHER" id="PTHR11895:SF7">
    <property type="entry name" value="GLUTAMYL-TRNA(GLN) AMIDOTRANSFERASE SUBUNIT A, MITOCHONDRIAL"/>
    <property type="match status" value="1"/>
</dbReference>
<evidence type="ECO:0000313" key="5">
    <source>
        <dbReference type="Proteomes" id="UP000612808"/>
    </source>
</evidence>
<dbReference type="SUPFAM" id="SSF75304">
    <property type="entry name" value="Amidase signature (AS) enzymes"/>
    <property type="match status" value="1"/>
</dbReference>
<evidence type="ECO:0000259" key="3">
    <source>
        <dbReference type="Pfam" id="PF01425"/>
    </source>
</evidence>
<gene>
    <name evidence="4" type="ORF">Aru02nite_19350</name>
</gene>
<accession>A0A8J3N9E7</accession>
<organism evidence="4 5">
    <name type="scientific">Actinocatenispora rupis</name>
    <dbReference type="NCBI Taxonomy" id="519421"/>
    <lineage>
        <taxon>Bacteria</taxon>
        <taxon>Bacillati</taxon>
        <taxon>Actinomycetota</taxon>
        <taxon>Actinomycetes</taxon>
        <taxon>Micromonosporales</taxon>
        <taxon>Micromonosporaceae</taxon>
        <taxon>Actinocatenispora</taxon>
    </lineage>
</organism>
<sequence length="518" mass="53800">MTVPEILTYGAAEAARRLRDRELTSTELVGAVLERIAEVDPAVNAVRQVLADDALRAAAAADRRLAAGLPAGPLDGVPVTVKDNVDVAGSATTCGAAALADAVAYADAPVVANLRRAGAIPLARTTMPDFALRWHTDSGLTGATVNPWDAALTPGGSSGGEAVALATGMSVLGVGNDLGGSLRFPSMCAGTVALRPTLGRIPQATATVPAMSLQLIEVPGPMARRVADLWPAFAAMTAPDPRDPWYVPVPADHAPEAPRRIGVVREMPGVPYDPGVAAALDRAAGALAADGYEVLDVAPPALADAAETWARLMATDARRTWPAVEHLAAKDARRFMDLVFELVPRLDLDGYAELFTTRHRIARAWAEHQRRTPLVLAPVYARPLFRAGTDVDGPDAADAVISGLRATVAVNLLGLPAVAVPVGPVEVVPRGVQVIGPRFGERHCLAAVAVIEAAHPVRTPVDPAAGAGSARWTSADPAAMGPVGRGDPAEPGRRRRTGAAHPVRTPVDPRPPAPDQVR</sequence>
<dbReference type="Proteomes" id="UP000612808">
    <property type="component" value="Unassembled WGS sequence"/>
</dbReference>
<proteinExistence type="inferred from homology"/>
<dbReference type="InterPro" id="IPR020556">
    <property type="entry name" value="Amidase_CS"/>
</dbReference>
<dbReference type="PROSITE" id="PS00571">
    <property type="entry name" value="AMIDASES"/>
    <property type="match status" value="1"/>
</dbReference>
<dbReference type="Pfam" id="PF01425">
    <property type="entry name" value="Amidase"/>
    <property type="match status" value="1"/>
</dbReference>
<dbReference type="AlphaFoldDB" id="A0A8J3N9E7"/>
<comment type="similarity">
    <text evidence="1">Belongs to the amidase family.</text>
</comment>
<feature type="region of interest" description="Disordered" evidence="2">
    <location>
        <begin position="462"/>
        <end position="518"/>
    </location>
</feature>
<keyword evidence="5" id="KW-1185">Reference proteome</keyword>
<protein>
    <submittedName>
        <fullName evidence="4">Amidase</fullName>
    </submittedName>
</protein>
<dbReference type="PIRSF" id="PIRSF001221">
    <property type="entry name" value="Amidase_fungi"/>
    <property type="match status" value="1"/>
</dbReference>
<dbReference type="EMBL" id="BOMB01000010">
    <property type="protein sequence ID" value="GID11046.1"/>
    <property type="molecule type" value="Genomic_DNA"/>
</dbReference>
<dbReference type="RefSeq" id="WP_203656772.1">
    <property type="nucleotide sequence ID" value="NZ_BAAAZM010000019.1"/>
</dbReference>
<dbReference type="InterPro" id="IPR036928">
    <property type="entry name" value="AS_sf"/>
</dbReference>
<dbReference type="GO" id="GO:0003824">
    <property type="term" value="F:catalytic activity"/>
    <property type="evidence" value="ECO:0007669"/>
    <property type="project" value="InterPro"/>
</dbReference>
<feature type="domain" description="Amidase" evidence="3">
    <location>
        <begin position="27"/>
        <end position="445"/>
    </location>
</feature>
<dbReference type="Gene3D" id="3.90.1300.10">
    <property type="entry name" value="Amidase signature (AS) domain"/>
    <property type="match status" value="1"/>
</dbReference>
<evidence type="ECO:0000256" key="1">
    <source>
        <dbReference type="ARBA" id="ARBA00009199"/>
    </source>
</evidence>
<dbReference type="NCBIfam" id="NF005687">
    <property type="entry name" value="PRK07487.1"/>
    <property type="match status" value="1"/>
</dbReference>